<dbReference type="InterPro" id="IPR002470">
    <property type="entry name" value="Peptidase_S9A"/>
</dbReference>
<evidence type="ECO:0000259" key="6">
    <source>
        <dbReference type="Pfam" id="PF00326"/>
    </source>
</evidence>
<dbReference type="Gene3D" id="3.40.50.1820">
    <property type="entry name" value="alpha/beta hydrolase"/>
    <property type="match status" value="1"/>
</dbReference>
<evidence type="ECO:0000313" key="9">
    <source>
        <dbReference type="Proteomes" id="UP000321578"/>
    </source>
</evidence>
<dbReference type="GO" id="GO:0070012">
    <property type="term" value="F:oligopeptidase activity"/>
    <property type="evidence" value="ECO:0007669"/>
    <property type="project" value="TreeGrafter"/>
</dbReference>
<name>A0A5C6ZDY2_9FLAO</name>
<dbReference type="Pfam" id="PF02897">
    <property type="entry name" value="Peptidase_S9_N"/>
    <property type="match status" value="1"/>
</dbReference>
<dbReference type="OrthoDB" id="9801421at2"/>
<feature type="domain" description="Peptidase S9A N-terminal" evidence="7">
    <location>
        <begin position="27"/>
        <end position="434"/>
    </location>
</feature>
<accession>A0A5C6ZDY2</accession>
<comment type="caution">
    <text evidence="8">The sequence shown here is derived from an EMBL/GenBank/DDBJ whole genome shotgun (WGS) entry which is preliminary data.</text>
</comment>
<reference evidence="8 9" key="1">
    <citation type="submission" date="2019-08" db="EMBL/GenBank/DDBJ databases">
        <title>Genomes of Subsaximicrobium wynnwilliamsii strains.</title>
        <authorList>
            <person name="Bowman J.P."/>
        </authorList>
    </citation>
    <scope>NUCLEOTIDE SEQUENCE [LARGE SCALE GENOMIC DNA]</scope>
    <source>
        <strain evidence="8 9">2-80-2</strain>
    </source>
</reference>
<dbReference type="Gene3D" id="2.130.10.120">
    <property type="entry name" value="Prolyl oligopeptidase, N-terminal domain"/>
    <property type="match status" value="1"/>
</dbReference>
<dbReference type="InterPro" id="IPR029058">
    <property type="entry name" value="AB_hydrolase_fold"/>
</dbReference>
<evidence type="ECO:0000256" key="5">
    <source>
        <dbReference type="ARBA" id="ARBA00022825"/>
    </source>
</evidence>
<feature type="domain" description="Peptidase S9 prolyl oligopeptidase catalytic" evidence="6">
    <location>
        <begin position="504"/>
        <end position="710"/>
    </location>
</feature>
<dbReference type="SUPFAM" id="SSF53474">
    <property type="entry name" value="alpha/beta-Hydrolases"/>
    <property type="match status" value="1"/>
</dbReference>
<dbReference type="GO" id="GO:0004252">
    <property type="term" value="F:serine-type endopeptidase activity"/>
    <property type="evidence" value="ECO:0007669"/>
    <property type="project" value="UniProtKB-EC"/>
</dbReference>
<dbReference type="EMBL" id="VORO01000016">
    <property type="protein sequence ID" value="TXD88230.1"/>
    <property type="molecule type" value="Genomic_DNA"/>
</dbReference>
<evidence type="ECO:0000256" key="2">
    <source>
        <dbReference type="ARBA" id="ARBA00011897"/>
    </source>
</evidence>
<dbReference type="AlphaFoldDB" id="A0A5C6ZDY2"/>
<dbReference type="PRINTS" id="PR00862">
    <property type="entry name" value="PROLIGOPTASE"/>
</dbReference>
<keyword evidence="3" id="KW-0645">Protease</keyword>
<dbReference type="PANTHER" id="PTHR42881:SF2">
    <property type="entry name" value="PROLYL ENDOPEPTIDASE"/>
    <property type="match status" value="1"/>
</dbReference>
<keyword evidence="4" id="KW-0378">Hydrolase</keyword>
<keyword evidence="5" id="KW-0720">Serine protease</keyword>
<keyword evidence="9" id="KW-1185">Reference proteome</keyword>
<dbReference type="Proteomes" id="UP000321578">
    <property type="component" value="Unassembled WGS sequence"/>
</dbReference>
<evidence type="ECO:0000256" key="3">
    <source>
        <dbReference type="ARBA" id="ARBA00022670"/>
    </source>
</evidence>
<evidence type="ECO:0000256" key="4">
    <source>
        <dbReference type="ARBA" id="ARBA00022801"/>
    </source>
</evidence>
<dbReference type="InterPro" id="IPR001375">
    <property type="entry name" value="Peptidase_S9_cat"/>
</dbReference>
<dbReference type="Pfam" id="PF00326">
    <property type="entry name" value="Peptidase_S9"/>
    <property type="match status" value="1"/>
</dbReference>
<organism evidence="8 9">
    <name type="scientific">Subsaximicrobium wynnwilliamsii</name>
    <dbReference type="NCBI Taxonomy" id="291179"/>
    <lineage>
        <taxon>Bacteria</taxon>
        <taxon>Pseudomonadati</taxon>
        <taxon>Bacteroidota</taxon>
        <taxon>Flavobacteriia</taxon>
        <taxon>Flavobacteriales</taxon>
        <taxon>Flavobacteriaceae</taxon>
        <taxon>Subsaximicrobium</taxon>
    </lineage>
</organism>
<dbReference type="RefSeq" id="WP_147087239.1">
    <property type="nucleotide sequence ID" value="NZ_VORM01000015.1"/>
</dbReference>
<proteinExistence type="predicted"/>
<dbReference type="InterPro" id="IPR051167">
    <property type="entry name" value="Prolyl_oligopep/macrocyclase"/>
</dbReference>
<evidence type="ECO:0000256" key="1">
    <source>
        <dbReference type="ARBA" id="ARBA00001070"/>
    </source>
</evidence>
<dbReference type="EC" id="3.4.21.26" evidence="2"/>
<gene>
    <name evidence="8" type="ORF">ESY86_14125</name>
</gene>
<dbReference type="GO" id="GO:0006508">
    <property type="term" value="P:proteolysis"/>
    <property type="evidence" value="ECO:0007669"/>
    <property type="project" value="UniProtKB-KW"/>
</dbReference>
<evidence type="ECO:0000259" key="7">
    <source>
        <dbReference type="Pfam" id="PF02897"/>
    </source>
</evidence>
<comment type="catalytic activity">
    <reaction evidence="1">
        <text>Hydrolysis of Pro-|-Xaa &gt;&gt; Ala-|-Xaa in oligopeptides.</text>
        <dbReference type="EC" id="3.4.21.26"/>
    </reaction>
</comment>
<dbReference type="GO" id="GO:0005829">
    <property type="term" value="C:cytosol"/>
    <property type="evidence" value="ECO:0007669"/>
    <property type="project" value="TreeGrafter"/>
</dbReference>
<dbReference type="PANTHER" id="PTHR42881">
    <property type="entry name" value="PROLYL ENDOPEPTIDASE"/>
    <property type="match status" value="1"/>
</dbReference>
<dbReference type="InterPro" id="IPR023302">
    <property type="entry name" value="Pept_S9A_N"/>
</dbReference>
<dbReference type="SUPFAM" id="SSF50993">
    <property type="entry name" value="Peptidase/esterase 'gauge' domain"/>
    <property type="match status" value="1"/>
</dbReference>
<evidence type="ECO:0000313" key="8">
    <source>
        <dbReference type="EMBL" id="TXD88230.1"/>
    </source>
</evidence>
<sequence length="715" mass="81584">MPKFTLTILCFVIIGKAFAQKTYDYPVVLKDSTSDSYFGTVINDPYQWMENVNDERLTAWFDAQSKLVRKVKRKLPVMDLRTQITTMYNGVREDDIEGSPGDDKIEKSKYEFKYKYQNLNRSPNLLYRLRDQGNYKRLVDIKDFTTDKDENIEIVSRNVNEDEDLVAIKIARNGSDWCELYFFNLQNGEQFEHHLKYIRKGGDLVWDDKNMYYDRYEAAIEGRELLDMATGQKLFYHELGKPQSNDHLLYVNPDNTGTNGFTFGKFNDKLLFYKPYLHEQVVYRSVSIATVDDMAIDFKNAFIYPNERSLDLAVEALFGDKILIKTNWNAPNGRVLLADLNTPNQPVELVPEYDVMLKYLRRLGKDKFVCVYKNGNSELALIFDLEGKLLRKIEFPEGKKVNYLYENSKTATSTQFSVSSFYHPELWYQLSLEDLTFEPTIALSVPYDPEALETRFVNYTSKDGTEIPMYITCLKDVELNGENPTLLYGYGGYGITVEPSYNASKALWLLKGGILAVPNVRGGGAEGLDWGLQGRRLNKQNTIDDFIAAAEYLIEENYTNSSKLGANGGSHGALLVSAAAVQRPALFKAVVAEAGPYDMLRFGNYTVGAVNTNINEFGTVTNQEDYENLKSYSPLHHIMEDVKYPNMLLITGDGDDRVPPFHTYKFLATLQEKASAESLFLLYQIPGAGHGGALNANDWFDKLVYKYAFLYGQLF</sequence>
<protein>
    <recommendedName>
        <fullName evidence="2">prolyl oligopeptidase</fullName>
        <ecNumber evidence="2">3.4.21.26</ecNumber>
    </recommendedName>
</protein>